<accession>A0AC58UQ07</accession>
<dbReference type="RefSeq" id="XP_075111570.1">
    <property type="nucleotide sequence ID" value="XM_075255469.1"/>
</dbReference>
<proteinExistence type="predicted"/>
<gene>
    <name evidence="2" type="primary">LOC107814085</name>
</gene>
<organism evidence="1 2">
    <name type="scientific">Nicotiana tabacum</name>
    <name type="common">Common tobacco</name>
    <dbReference type="NCBI Taxonomy" id="4097"/>
    <lineage>
        <taxon>Eukaryota</taxon>
        <taxon>Viridiplantae</taxon>
        <taxon>Streptophyta</taxon>
        <taxon>Embryophyta</taxon>
        <taxon>Tracheophyta</taxon>
        <taxon>Spermatophyta</taxon>
        <taxon>Magnoliopsida</taxon>
        <taxon>eudicotyledons</taxon>
        <taxon>Gunneridae</taxon>
        <taxon>Pentapetalae</taxon>
        <taxon>asterids</taxon>
        <taxon>lamiids</taxon>
        <taxon>Solanales</taxon>
        <taxon>Solanaceae</taxon>
        <taxon>Nicotianoideae</taxon>
        <taxon>Nicotianeae</taxon>
        <taxon>Nicotiana</taxon>
    </lineage>
</organism>
<reference evidence="1" key="1">
    <citation type="journal article" date="2014" name="Nat. Commun.">
        <title>The tobacco genome sequence and its comparison with those of tomato and potato.</title>
        <authorList>
            <person name="Sierro N."/>
            <person name="Battey J.N."/>
            <person name="Ouadi S."/>
            <person name="Bakaher N."/>
            <person name="Bovet L."/>
            <person name="Willig A."/>
            <person name="Goepfert S."/>
            <person name="Peitsch M.C."/>
            <person name="Ivanov N.V."/>
        </authorList>
    </citation>
    <scope>NUCLEOTIDE SEQUENCE [LARGE SCALE GENOMIC DNA]</scope>
</reference>
<reference evidence="2" key="2">
    <citation type="submission" date="2025-08" db="UniProtKB">
        <authorList>
            <consortium name="RefSeq"/>
        </authorList>
    </citation>
    <scope>IDENTIFICATION</scope>
    <source>
        <tissue evidence="2">Leaf</tissue>
    </source>
</reference>
<dbReference type="Proteomes" id="UP000790787">
    <property type="component" value="Chromosome 6"/>
</dbReference>
<name>A0AC58UQ07_TOBAC</name>
<evidence type="ECO:0000313" key="1">
    <source>
        <dbReference type="Proteomes" id="UP000790787"/>
    </source>
</evidence>
<sequence length="141" mass="15599">MSSYSDQCVSQCYLSSQWVRISSKNESSYTNEKRWYFLGHQSGRFVRGLTKESNPKQMLKRAGVVYCVAAHFWSCWSFCTQLLGLASAAGRSVVADVKSAGVIGAASGLAKIVYSKYEPAAKGLYTKYEPMSNMQHQLGSL</sequence>
<protein>
    <submittedName>
        <fullName evidence="2">Uncharacterized protein LOC107814085 isoform X1</fullName>
    </submittedName>
</protein>
<evidence type="ECO:0000313" key="2">
    <source>
        <dbReference type="RefSeq" id="XP_075111570.1"/>
    </source>
</evidence>
<keyword evidence="1" id="KW-1185">Reference proteome</keyword>